<protein>
    <submittedName>
        <fullName evidence="1">Uncharacterized protein</fullName>
    </submittedName>
</protein>
<dbReference type="EMBL" id="CAXAMM010039474">
    <property type="protein sequence ID" value="CAK9086728.1"/>
    <property type="molecule type" value="Genomic_DNA"/>
</dbReference>
<dbReference type="Gene3D" id="1.10.238.10">
    <property type="entry name" value="EF-hand"/>
    <property type="match status" value="1"/>
</dbReference>
<comment type="caution">
    <text evidence="1">The sequence shown here is derived from an EMBL/GenBank/DDBJ whole genome shotgun (WGS) entry which is preliminary data.</text>
</comment>
<gene>
    <name evidence="1" type="ORF">SCF082_LOCUS40986</name>
    <name evidence="2" type="ORF">SCF082_LOCUS41023</name>
</gene>
<dbReference type="SUPFAM" id="SSF47473">
    <property type="entry name" value="EF-hand"/>
    <property type="match status" value="1"/>
</dbReference>
<dbReference type="PROSITE" id="PS50222">
    <property type="entry name" value="EF_HAND_2"/>
    <property type="match status" value="1"/>
</dbReference>
<dbReference type="PROSITE" id="PS00018">
    <property type="entry name" value="EF_HAND_1"/>
    <property type="match status" value="2"/>
</dbReference>
<accession>A0ABP0QEJ8</accession>
<dbReference type="Proteomes" id="UP001642464">
    <property type="component" value="Unassembled WGS sequence"/>
</dbReference>
<dbReference type="EMBL" id="CAXAMM010039463">
    <property type="protein sequence ID" value="CAK9086652.1"/>
    <property type="molecule type" value="Genomic_DNA"/>
</dbReference>
<proteinExistence type="predicted"/>
<dbReference type="InterPro" id="IPR002048">
    <property type="entry name" value="EF_hand_dom"/>
</dbReference>
<sequence>MAASLLQPHTPWCTIFLVVSTIVFNVIVLVGNKWTADALSEIGVSTTGWSHVGTGIAGALRSEIDEVMSNVSSTLLGSLEHVTTAQGSLEMVLAMVGNETDKAIAQQPELLLLQEHGPERGLVLLQEIHGKNKSHVEALVPVVLASIHEVLQVVMQKVEEGLTTLLIKIKPALMQVGKWINQFGDKVIAGLQDFSVTLDKAQKIFDQVMAQLHGGANNTEDMINQTWPIFDDDDSGAISVSELTNVGNWFSISALQGDKPKSLIKKYDTSGDGEIGVKEFLNLVSDPSIPGALSVILRKYSKRLAEISGTVAQAKMRDDVALSVANYVKLVCAKNMTKVGWIADRLGNNSVPLDFSAAVFVEMCLTSNDPNAAVYTAADTGALLTEEVYKLHPEAMTSSVDLMANASWWVSQGFDLKDQPMCVKMATTWLTQAEKKGSKLSLLSLDVSHSKAMELLEALPQAAYVMAEESARLYRLERLQAKQQRRNVLFASETSQMLLTKLLGGRAPTDGATEETNVSGGGEYAAPETLEFAQFLSSNSSTRAKELQHKCFDQSSESSNAIDDFASKIQAMLSKVTSFIQMMQKYATPKGIEDLEDQIQNFLISALEDVSKTIEKKLAGLIQTAAPQLDDAIHSAAHRAGEELGALIGQVISDPMIHALEQPLEEILAKSIGNSTAAGIGQTLSNALGGEVSNLTAKTLGSKLGDALEGLVDEALDKAGEGLGTLTNKLKPQVSLLSHVDHHIDSVFDLPRKTRHERAVMQMLQEAQGQQDIGDAISGAWHSMVNLLRTFANLLPQAVHTLKDARNEVSKLSSGLDSIFDVFSVKGPQIFNTISRLWMTIWIGYFLFLMPFCLFTLYYGLWANGWFGGPKPYPESPEPPAPETLWQRFRLLFSKCCSCCCYSHDSSLCFWSVIIFMQVIVLITFLICIVLAVFAGVKALILTGCNQVYILEDAGICEGGLTTLRDFLTKMNIGDSTIYTDADIAGACDANSLLTCQMVSEKFTRSTIYTLIFSFLASLFSLQMLFDAATLHEQAVWRRKAAAAKEGKAD</sequence>
<dbReference type="InterPro" id="IPR011992">
    <property type="entry name" value="EF-hand-dom_pair"/>
</dbReference>
<evidence type="ECO:0000313" key="3">
    <source>
        <dbReference type="Proteomes" id="UP001642464"/>
    </source>
</evidence>
<dbReference type="InterPro" id="IPR018247">
    <property type="entry name" value="EF_Hand_1_Ca_BS"/>
</dbReference>
<name>A0ABP0QEJ8_9DINO</name>
<evidence type="ECO:0000313" key="2">
    <source>
        <dbReference type="EMBL" id="CAK9086728.1"/>
    </source>
</evidence>
<organism evidence="1 3">
    <name type="scientific">Durusdinium trenchii</name>
    <dbReference type="NCBI Taxonomy" id="1381693"/>
    <lineage>
        <taxon>Eukaryota</taxon>
        <taxon>Sar</taxon>
        <taxon>Alveolata</taxon>
        <taxon>Dinophyceae</taxon>
        <taxon>Suessiales</taxon>
        <taxon>Symbiodiniaceae</taxon>
        <taxon>Durusdinium</taxon>
    </lineage>
</organism>
<keyword evidence="3" id="KW-1185">Reference proteome</keyword>
<reference evidence="1 3" key="1">
    <citation type="submission" date="2024-02" db="EMBL/GenBank/DDBJ databases">
        <authorList>
            <person name="Chen Y."/>
            <person name="Shah S."/>
            <person name="Dougan E. K."/>
            <person name="Thang M."/>
            <person name="Chan C."/>
        </authorList>
    </citation>
    <scope>NUCLEOTIDE SEQUENCE [LARGE SCALE GENOMIC DNA]</scope>
</reference>
<evidence type="ECO:0000313" key="1">
    <source>
        <dbReference type="EMBL" id="CAK9086652.1"/>
    </source>
</evidence>